<proteinExistence type="inferred from homology"/>
<dbReference type="OrthoDB" id="1879425at2759"/>
<evidence type="ECO:0000259" key="3">
    <source>
        <dbReference type="Pfam" id="PF03763"/>
    </source>
</evidence>
<feature type="compositionally biased region" description="Polar residues" evidence="2">
    <location>
        <begin position="92"/>
        <end position="106"/>
    </location>
</feature>
<feature type="compositionally biased region" description="Basic and acidic residues" evidence="2">
    <location>
        <begin position="159"/>
        <end position="172"/>
    </location>
</feature>
<sequence length="348" mass="38429">MEDLINQMRFKFSGVRQGKAEGGSSHRERRIPIQRTQSSKGEKRGQSWFERQLLRQMSRSSSRPQRPVDELEATAVAAAAFAVNATLEDSIGPTSQKSSTTVSPEASSLAKAKSRKDKGRPPPEHGASPSRSSGEGSKLRSQGSPETKPPSSHLQRRPTFADHLADRSDSRSPKIPTPPSPPPPPPPPPPRPSQSIKKTATPSAPVTSRPIKPEPSFPKPSKPPTSQAQPKAASRPASRGGTKADVWEATEMEKIRERYEKLNATIASWEEGKKKKAKAKLDKTESEVARRRAKAMEKFREEMESINQIAGGARAEAQKRQKNEELKAKEKANKYRRTGKFPRTCFCF</sequence>
<dbReference type="AlphaFoldDB" id="A0A6P8CPJ9"/>
<evidence type="ECO:0000256" key="2">
    <source>
        <dbReference type="SAM" id="MobiDB-lite"/>
    </source>
</evidence>
<evidence type="ECO:0000313" key="5">
    <source>
        <dbReference type="RefSeq" id="XP_031386317.1"/>
    </source>
</evidence>
<reference evidence="5" key="2">
    <citation type="submission" date="2025-08" db="UniProtKB">
        <authorList>
            <consortium name="RefSeq"/>
        </authorList>
    </citation>
    <scope>IDENTIFICATION</scope>
    <source>
        <tissue evidence="5">Leaf</tissue>
    </source>
</reference>
<gene>
    <name evidence="5" type="primary">LOC116199882</name>
</gene>
<reference evidence="4" key="1">
    <citation type="journal article" date="2020" name="Plant Biotechnol. J.">
        <title>The pomegranate (Punica granatum L.) draft genome dissects genetic divergence between soft- and hard-seeded cultivars.</title>
        <authorList>
            <person name="Luo X."/>
            <person name="Li H."/>
            <person name="Wu Z."/>
            <person name="Yao W."/>
            <person name="Zhao P."/>
            <person name="Cao D."/>
            <person name="Yu H."/>
            <person name="Li K."/>
            <person name="Poudel K."/>
            <person name="Zhao D."/>
            <person name="Zhang F."/>
            <person name="Xia X."/>
            <person name="Chen L."/>
            <person name="Wang Q."/>
            <person name="Jing D."/>
            <person name="Cao S."/>
        </authorList>
    </citation>
    <scope>NUCLEOTIDE SEQUENCE [LARGE SCALE GENOMIC DNA]</scope>
    <source>
        <strain evidence="4">cv. Tunisia</strain>
    </source>
</reference>
<dbReference type="Proteomes" id="UP000515151">
    <property type="component" value="Chromosome 3"/>
</dbReference>
<feature type="region of interest" description="Disordered" evidence="2">
    <location>
        <begin position="1"/>
        <end position="49"/>
    </location>
</feature>
<dbReference type="RefSeq" id="XP_031386317.1">
    <property type="nucleotide sequence ID" value="XM_031530457.1"/>
</dbReference>
<dbReference type="PANTHER" id="PTHR31471:SF51">
    <property type="entry name" value="REMORIN FAMILY PROTEIN"/>
    <property type="match status" value="1"/>
</dbReference>
<feature type="region of interest" description="Disordered" evidence="2">
    <location>
        <begin position="88"/>
        <end position="247"/>
    </location>
</feature>
<feature type="compositionally biased region" description="Pro residues" evidence="2">
    <location>
        <begin position="213"/>
        <end position="223"/>
    </location>
</feature>
<dbReference type="GeneID" id="116199882"/>
<feature type="compositionally biased region" description="Basic and acidic residues" evidence="2">
    <location>
        <begin position="316"/>
        <end position="333"/>
    </location>
</feature>
<evidence type="ECO:0000256" key="1">
    <source>
        <dbReference type="ARBA" id="ARBA00005711"/>
    </source>
</evidence>
<dbReference type="PANTHER" id="PTHR31471">
    <property type="entry name" value="OS02G0116800 PROTEIN"/>
    <property type="match status" value="1"/>
</dbReference>
<feature type="compositionally biased region" description="Pro residues" evidence="2">
    <location>
        <begin position="175"/>
        <end position="192"/>
    </location>
</feature>
<dbReference type="Pfam" id="PF03763">
    <property type="entry name" value="Remorin_C"/>
    <property type="match status" value="1"/>
</dbReference>
<feature type="region of interest" description="Disordered" evidence="2">
    <location>
        <begin position="309"/>
        <end position="334"/>
    </location>
</feature>
<feature type="compositionally biased region" description="Polar residues" evidence="2">
    <location>
        <begin position="194"/>
        <end position="206"/>
    </location>
</feature>
<protein>
    <submittedName>
        <fullName evidence="5">Uncharacterized protein At3g61260-like isoform X1</fullName>
    </submittedName>
</protein>
<feature type="compositionally biased region" description="Polar residues" evidence="2">
    <location>
        <begin position="129"/>
        <end position="153"/>
    </location>
</feature>
<evidence type="ECO:0000313" key="4">
    <source>
        <dbReference type="Proteomes" id="UP000515151"/>
    </source>
</evidence>
<dbReference type="InterPro" id="IPR005516">
    <property type="entry name" value="Remorin_C"/>
</dbReference>
<name>A0A6P8CPJ9_PUNGR</name>
<comment type="similarity">
    <text evidence="1">Belongs to the remorin family.</text>
</comment>
<accession>A0A6P8CPJ9</accession>
<feature type="domain" description="Remorin C-terminal" evidence="3">
    <location>
        <begin position="242"/>
        <end position="343"/>
    </location>
</feature>
<organism evidence="4 5">
    <name type="scientific">Punica granatum</name>
    <name type="common">Pomegranate</name>
    <dbReference type="NCBI Taxonomy" id="22663"/>
    <lineage>
        <taxon>Eukaryota</taxon>
        <taxon>Viridiplantae</taxon>
        <taxon>Streptophyta</taxon>
        <taxon>Embryophyta</taxon>
        <taxon>Tracheophyta</taxon>
        <taxon>Spermatophyta</taxon>
        <taxon>Magnoliopsida</taxon>
        <taxon>eudicotyledons</taxon>
        <taxon>Gunneridae</taxon>
        <taxon>Pentapetalae</taxon>
        <taxon>rosids</taxon>
        <taxon>malvids</taxon>
        <taxon>Myrtales</taxon>
        <taxon>Lythraceae</taxon>
        <taxon>Punica</taxon>
    </lineage>
</organism>
<keyword evidence="4" id="KW-1185">Reference proteome</keyword>